<gene>
    <name evidence="1" type="ORF">AVEN_79923_1</name>
</gene>
<keyword evidence="2" id="KW-1185">Reference proteome</keyword>
<evidence type="ECO:0000313" key="1">
    <source>
        <dbReference type="EMBL" id="GBM53951.1"/>
    </source>
</evidence>
<dbReference type="EMBL" id="BGPR01001438">
    <property type="protein sequence ID" value="GBM53951.1"/>
    <property type="molecule type" value="Genomic_DNA"/>
</dbReference>
<dbReference type="Proteomes" id="UP000499080">
    <property type="component" value="Unassembled WGS sequence"/>
</dbReference>
<evidence type="ECO:0000313" key="2">
    <source>
        <dbReference type="Proteomes" id="UP000499080"/>
    </source>
</evidence>
<dbReference type="AlphaFoldDB" id="A0A4Y2GKR5"/>
<sequence length="120" mass="13775">MQTESFILESVRHLLTPRFFSLIKDRTTVVSWQSPSFVTGMGCCRFEISFHGRTIVYKGFEHAQSVLSNFLEFSDFHLSINLLFGPVCPTLNVVPKYPTIILLLHAQSVKFPMSFRWCGI</sequence>
<proteinExistence type="predicted"/>
<organism evidence="1 2">
    <name type="scientific">Araneus ventricosus</name>
    <name type="common">Orbweaver spider</name>
    <name type="synonym">Epeira ventricosa</name>
    <dbReference type="NCBI Taxonomy" id="182803"/>
    <lineage>
        <taxon>Eukaryota</taxon>
        <taxon>Metazoa</taxon>
        <taxon>Ecdysozoa</taxon>
        <taxon>Arthropoda</taxon>
        <taxon>Chelicerata</taxon>
        <taxon>Arachnida</taxon>
        <taxon>Araneae</taxon>
        <taxon>Araneomorphae</taxon>
        <taxon>Entelegynae</taxon>
        <taxon>Araneoidea</taxon>
        <taxon>Araneidae</taxon>
        <taxon>Araneus</taxon>
    </lineage>
</organism>
<accession>A0A4Y2GKR5</accession>
<name>A0A4Y2GKR5_ARAVE</name>
<protein>
    <submittedName>
        <fullName evidence="1">Uncharacterized protein</fullName>
    </submittedName>
</protein>
<reference evidence="1 2" key="1">
    <citation type="journal article" date="2019" name="Sci. Rep.">
        <title>Orb-weaving spider Araneus ventricosus genome elucidates the spidroin gene catalogue.</title>
        <authorList>
            <person name="Kono N."/>
            <person name="Nakamura H."/>
            <person name="Ohtoshi R."/>
            <person name="Moran D.A.P."/>
            <person name="Shinohara A."/>
            <person name="Yoshida Y."/>
            <person name="Fujiwara M."/>
            <person name="Mori M."/>
            <person name="Tomita M."/>
            <person name="Arakawa K."/>
        </authorList>
    </citation>
    <scope>NUCLEOTIDE SEQUENCE [LARGE SCALE GENOMIC DNA]</scope>
</reference>
<comment type="caution">
    <text evidence="1">The sequence shown here is derived from an EMBL/GenBank/DDBJ whole genome shotgun (WGS) entry which is preliminary data.</text>
</comment>